<dbReference type="EMBL" id="QJKJ01015114">
    <property type="protein sequence ID" value="RDX63045.1"/>
    <property type="molecule type" value="Genomic_DNA"/>
</dbReference>
<sequence>MVIRRHARDRPSFSLLQTVYYTCYVARVLEKEKIGGRKEMSSIGENDQAFASALCVRDLNKACLKDLYPLPSIDGLVDGASGCGLLSFMDA</sequence>
<name>A0A371EAJ3_MUCPR</name>
<dbReference type="InterPro" id="IPR043502">
    <property type="entry name" value="DNA/RNA_pol_sf"/>
</dbReference>
<accession>A0A371EAJ3</accession>
<comment type="caution">
    <text evidence="1">The sequence shown here is derived from an EMBL/GenBank/DDBJ whole genome shotgun (WGS) entry which is preliminary data.</text>
</comment>
<proteinExistence type="predicted"/>
<dbReference type="Proteomes" id="UP000257109">
    <property type="component" value="Unassembled WGS sequence"/>
</dbReference>
<evidence type="ECO:0000313" key="1">
    <source>
        <dbReference type="EMBL" id="RDX63045.1"/>
    </source>
</evidence>
<gene>
    <name evidence="1" type="ORF">CR513_58563</name>
</gene>
<dbReference type="Gene3D" id="3.30.70.270">
    <property type="match status" value="1"/>
</dbReference>
<evidence type="ECO:0000313" key="2">
    <source>
        <dbReference type="Proteomes" id="UP000257109"/>
    </source>
</evidence>
<dbReference type="InterPro" id="IPR043128">
    <property type="entry name" value="Rev_trsase/Diguanyl_cyclase"/>
</dbReference>
<keyword evidence="2" id="KW-1185">Reference proteome</keyword>
<reference evidence="1" key="1">
    <citation type="submission" date="2018-05" db="EMBL/GenBank/DDBJ databases">
        <title>Draft genome of Mucuna pruriens seed.</title>
        <authorList>
            <person name="Nnadi N.E."/>
            <person name="Vos R."/>
            <person name="Hasami M.H."/>
            <person name="Devisetty U.K."/>
            <person name="Aguiy J.C."/>
        </authorList>
    </citation>
    <scope>NUCLEOTIDE SEQUENCE [LARGE SCALE GENOMIC DNA]</scope>
    <source>
        <strain evidence="1">JCA_2017</strain>
    </source>
</reference>
<dbReference type="SUPFAM" id="SSF56672">
    <property type="entry name" value="DNA/RNA polymerases"/>
    <property type="match status" value="1"/>
</dbReference>
<protein>
    <submittedName>
        <fullName evidence="1">Uncharacterized protein</fullName>
    </submittedName>
</protein>
<dbReference type="AlphaFoldDB" id="A0A371EAJ3"/>
<feature type="non-terminal residue" evidence="1">
    <location>
        <position position="1"/>
    </location>
</feature>
<organism evidence="1 2">
    <name type="scientific">Mucuna pruriens</name>
    <name type="common">Velvet bean</name>
    <name type="synonym">Dolichos pruriens</name>
    <dbReference type="NCBI Taxonomy" id="157652"/>
    <lineage>
        <taxon>Eukaryota</taxon>
        <taxon>Viridiplantae</taxon>
        <taxon>Streptophyta</taxon>
        <taxon>Embryophyta</taxon>
        <taxon>Tracheophyta</taxon>
        <taxon>Spermatophyta</taxon>
        <taxon>Magnoliopsida</taxon>
        <taxon>eudicotyledons</taxon>
        <taxon>Gunneridae</taxon>
        <taxon>Pentapetalae</taxon>
        <taxon>rosids</taxon>
        <taxon>fabids</taxon>
        <taxon>Fabales</taxon>
        <taxon>Fabaceae</taxon>
        <taxon>Papilionoideae</taxon>
        <taxon>50 kb inversion clade</taxon>
        <taxon>NPAAA clade</taxon>
        <taxon>indigoferoid/millettioid clade</taxon>
        <taxon>Phaseoleae</taxon>
        <taxon>Mucuna</taxon>
    </lineage>
</organism>